<dbReference type="EC" id="3.1.-.-" evidence="7"/>
<evidence type="ECO:0000313" key="11">
    <source>
        <dbReference type="Proteomes" id="UP000245489"/>
    </source>
</evidence>
<dbReference type="InterPro" id="IPR036063">
    <property type="entry name" value="Smr_dom_sf"/>
</dbReference>
<keyword evidence="1 7" id="KW-0699">rRNA-binding</keyword>
<feature type="domain" description="Smr" evidence="9">
    <location>
        <begin position="752"/>
        <end position="827"/>
    </location>
</feature>
<dbReference type="GO" id="GO:0004519">
    <property type="term" value="F:endonuclease activity"/>
    <property type="evidence" value="ECO:0007669"/>
    <property type="project" value="UniProtKB-UniRule"/>
</dbReference>
<organism evidence="10 11">
    <name type="scientific">Arcicella aurantiaca</name>
    <dbReference type="NCBI Taxonomy" id="591202"/>
    <lineage>
        <taxon>Bacteria</taxon>
        <taxon>Pseudomonadati</taxon>
        <taxon>Bacteroidota</taxon>
        <taxon>Cytophagia</taxon>
        <taxon>Cytophagales</taxon>
        <taxon>Flectobacillaceae</taxon>
        <taxon>Arcicella</taxon>
    </lineage>
</organism>
<dbReference type="SUPFAM" id="SSF160443">
    <property type="entry name" value="SMR domain-like"/>
    <property type="match status" value="1"/>
</dbReference>
<comment type="function">
    <text evidence="7">Acts as a ribosome collision sensor, splitting the ribosome into its 2 subunits. Detects stalled/collided 70S ribosomes which it binds and splits by an ATP-hydrolysis driven conformational change. Acts upstream of the ribosome quality control system (RQC), a ribosome-associated complex that mediates the extraction of incompletely synthesized nascent chains from stalled ribosomes and their subsequent degradation. Probably generates substrates for RQC.</text>
</comment>
<dbReference type="InterPro" id="IPR002625">
    <property type="entry name" value="Smr_dom"/>
</dbReference>
<dbReference type="Pfam" id="PF01713">
    <property type="entry name" value="Smr"/>
    <property type="match status" value="1"/>
</dbReference>
<dbReference type="InterPro" id="IPR027417">
    <property type="entry name" value="P-loop_NTPase"/>
</dbReference>
<keyword evidence="7" id="KW-0540">Nuclease</keyword>
<dbReference type="InterPro" id="IPR005747">
    <property type="entry name" value="MutS2"/>
</dbReference>
<comment type="caution">
    <text evidence="10">The sequence shown here is derived from an EMBL/GenBank/DDBJ whole genome shotgun (WGS) entry which is preliminary data.</text>
</comment>
<dbReference type="GO" id="GO:0005524">
    <property type="term" value="F:ATP binding"/>
    <property type="evidence" value="ECO:0007669"/>
    <property type="project" value="UniProtKB-UniRule"/>
</dbReference>
<dbReference type="Proteomes" id="UP000245489">
    <property type="component" value="Unassembled WGS sequence"/>
</dbReference>
<dbReference type="SUPFAM" id="SSF52540">
    <property type="entry name" value="P-loop containing nucleoside triphosphate hydrolases"/>
    <property type="match status" value="1"/>
</dbReference>
<evidence type="ECO:0000256" key="5">
    <source>
        <dbReference type="ARBA" id="ARBA00022884"/>
    </source>
</evidence>
<evidence type="ECO:0000256" key="1">
    <source>
        <dbReference type="ARBA" id="ARBA00022730"/>
    </source>
</evidence>
<evidence type="ECO:0000256" key="8">
    <source>
        <dbReference type="SAM" id="Coils"/>
    </source>
</evidence>
<sequence length="827" mass="93805">MLYPQNIEQKLGFDKIRERLNELCVSTLGRSFVEKVRFSDNYDQIQKMIRQVDEMKSILQFEPQAFPSQNFLDVNYQLSKASIEGAFLTEEEFFNVKLSLRTIQECLRFFDNKEPESYPTLRELVGSAFAEREKKDEEKTTVLIQNPKLEIRSLLDAFDKIIDDRGKLKDNASAELQAIRRRIQVQEVDLRKKLDSILRNARSNGWISDDFSLTLRGGRMVIPIAAEHKRKIKGFVHDESDTGKTVFLEPTEVLEANNEIRELESAEKREIIRILMELTTKMRPQVPVLRKAYTFLGIVDFIRAKARLAIEVNGIAPLSINSQIVDWKNAVHPLLYLSFKKQGKSVKPLTITLNAENRILLVSGPNAGGKSVTLKTLGLLQFMYQCGLLVPMAEHSTIGMFRNVFIDIGDEQSLENDLSTYSSHLTNMKYFLLNSDRKTLFLIDEFGTGTEPTLGGAIAESILEDLNKSGAYGAINTHYTNLKTFADKTKGLINGAMRYDAEHLEPLYELEIGKPGSSFAIEIAYKIGLPKAIIDKSKQRIGNQQVSFEKLIKELEIEKKVFADKNVENATKQRKLDQLLEQYGSLKTYLDNEKKTILNTAKLQAKELVKNANQKIEATIKEIREQGAEKLSTKEIRQDLQDFQDGLKMEKVVVQVKPKEEKEQTEKDVVEVIQGEITVGSLVRIKGQEALGEVLGLRGKDAEVAIGDLKTTVKLNRLEKISRKEFKQKTGSKTKVVGLDMNDKMMNFSFNLDIRGKRGEEALVEVDRFMNDAIMVGYDELRIVHGKGDGILRTLIRNHLRGYKQVAKTQDEHADRGGAGVTLVSMK</sequence>
<dbReference type="SMART" id="SM00463">
    <property type="entry name" value="SMR"/>
    <property type="match status" value="1"/>
</dbReference>
<evidence type="ECO:0000256" key="6">
    <source>
        <dbReference type="ARBA" id="ARBA00023125"/>
    </source>
</evidence>
<dbReference type="GO" id="GO:0019843">
    <property type="term" value="F:rRNA binding"/>
    <property type="evidence" value="ECO:0007669"/>
    <property type="project" value="UniProtKB-UniRule"/>
</dbReference>
<dbReference type="InterPro" id="IPR007696">
    <property type="entry name" value="DNA_mismatch_repair_MutS_core"/>
</dbReference>
<accession>A0A316EGU3</accession>
<dbReference type="PANTHER" id="PTHR48466:SF2">
    <property type="entry name" value="OS10G0509000 PROTEIN"/>
    <property type="match status" value="1"/>
</dbReference>
<dbReference type="Gene3D" id="3.30.1370.110">
    <property type="match status" value="1"/>
</dbReference>
<keyword evidence="8" id="KW-0175">Coiled coil</keyword>
<feature type="coiled-coil region" evidence="8">
    <location>
        <begin position="602"/>
        <end position="629"/>
    </location>
</feature>
<keyword evidence="5 7" id="KW-0694">RNA-binding</keyword>
<comment type="similarity">
    <text evidence="7">Belongs to the DNA mismatch repair MutS family. MutS2 subfamily.</text>
</comment>
<dbReference type="PIRSF" id="PIRSF005814">
    <property type="entry name" value="MutS_YshD"/>
    <property type="match status" value="1"/>
</dbReference>
<dbReference type="Pfam" id="PF00488">
    <property type="entry name" value="MutS_V"/>
    <property type="match status" value="1"/>
</dbReference>
<dbReference type="EC" id="3.6.4.-" evidence="7"/>
<evidence type="ECO:0000256" key="3">
    <source>
        <dbReference type="ARBA" id="ARBA00022801"/>
    </source>
</evidence>
<dbReference type="GO" id="GO:0072344">
    <property type="term" value="P:rescue of stalled ribosome"/>
    <property type="evidence" value="ECO:0007669"/>
    <property type="project" value="UniProtKB-UniRule"/>
</dbReference>
<gene>
    <name evidence="7" type="primary">mutS2</name>
    <name evidence="7" type="synonym">rqcU</name>
    <name evidence="10" type="ORF">LV89_00134</name>
</gene>
<comment type="subunit">
    <text evidence="7">Homodimer. Binds to stalled ribosomes, contacting rRNA.</text>
</comment>
<evidence type="ECO:0000256" key="4">
    <source>
        <dbReference type="ARBA" id="ARBA00022840"/>
    </source>
</evidence>
<dbReference type="InterPro" id="IPR000432">
    <property type="entry name" value="DNA_mismatch_repair_MutS_C"/>
</dbReference>
<evidence type="ECO:0000256" key="7">
    <source>
        <dbReference type="HAMAP-Rule" id="MF_00092"/>
    </source>
</evidence>
<evidence type="ECO:0000313" key="10">
    <source>
        <dbReference type="EMBL" id="PWK29294.1"/>
    </source>
</evidence>
<dbReference type="GO" id="GO:0140664">
    <property type="term" value="F:ATP-dependent DNA damage sensor activity"/>
    <property type="evidence" value="ECO:0007669"/>
    <property type="project" value="InterPro"/>
</dbReference>
<dbReference type="InterPro" id="IPR045076">
    <property type="entry name" value="MutS"/>
</dbReference>
<dbReference type="GO" id="GO:0030983">
    <property type="term" value="F:mismatched DNA binding"/>
    <property type="evidence" value="ECO:0007669"/>
    <property type="project" value="InterPro"/>
</dbReference>
<dbReference type="SUPFAM" id="SSF48334">
    <property type="entry name" value="DNA repair protein MutS, domain III"/>
    <property type="match status" value="1"/>
</dbReference>
<dbReference type="PROSITE" id="PS50828">
    <property type="entry name" value="SMR"/>
    <property type="match status" value="1"/>
</dbReference>
<dbReference type="Gene3D" id="3.40.50.300">
    <property type="entry name" value="P-loop containing nucleotide triphosphate hydrolases"/>
    <property type="match status" value="1"/>
</dbReference>
<dbReference type="OrthoDB" id="9808166at2"/>
<keyword evidence="6 7" id="KW-0238">DNA-binding</keyword>
<dbReference type="PANTHER" id="PTHR48466">
    <property type="entry name" value="OS10G0509000 PROTEIN-RELATED"/>
    <property type="match status" value="1"/>
</dbReference>
<keyword evidence="2 7" id="KW-0547">Nucleotide-binding</keyword>
<dbReference type="NCBIfam" id="TIGR01069">
    <property type="entry name" value="mutS2"/>
    <property type="match status" value="1"/>
</dbReference>
<keyword evidence="3 7" id="KW-0378">Hydrolase</keyword>
<dbReference type="GO" id="GO:0045910">
    <property type="term" value="P:negative regulation of DNA recombination"/>
    <property type="evidence" value="ECO:0007669"/>
    <property type="project" value="InterPro"/>
</dbReference>
<dbReference type="AlphaFoldDB" id="A0A316EGU3"/>
<dbReference type="EMBL" id="QGGO01000001">
    <property type="protein sequence ID" value="PWK29294.1"/>
    <property type="molecule type" value="Genomic_DNA"/>
</dbReference>
<keyword evidence="4 7" id="KW-0067">ATP-binding</keyword>
<proteinExistence type="inferred from homology"/>
<comment type="function">
    <text evidence="7">Endonuclease that is involved in the suppression of homologous recombination and thus may have a key role in the control of bacterial genetic diversity.</text>
</comment>
<feature type="binding site" evidence="7">
    <location>
        <begin position="364"/>
        <end position="371"/>
    </location>
    <ligand>
        <name>ATP</name>
        <dbReference type="ChEBI" id="CHEBI:30616"/>
    </ligand>
</feature>
<dbReference type="Pfam" id="PF20297">
    <property type="entry name" value="MSSS"/>
    <property type="match status" value="1"/>
</dbReference>
<dbReference type="GO" id="GO:0006298">
    <property type="term" value="P:mismatch repair"/>
    <property type="evidence" value="ECO:0007669"/>
    <property type="project" value="InterPro"/>
</dbReference>
<keyword evidence="11" id="KW-1185">Reference proteome</keyword>
<keyword evidence="7" id="KW-0255">Endonuclease</keyword>
<name>A0A316EGU3_9BACT</name>
<dbReference type="RefSeq" id="WP_109740927.1">
    <property type="nucleotide sequence ID" value="NZ_QGGO01000001.1"/>
</dbReference>
<dbReference type="SMART" id="SM00533">
    <property type="entry name" value="MUTSd"/>
    <property type="match status" value="1"/>
</dbReference>
<evidence type="ECO:0000259" key="9">
    <source>
        <dbReference type="PROSITE" id="PS50828"/>
    </source>
</evidence>
<evidence type="ECO:0000256" key="2">
    <source>
        <dbReference type="ARBA" id="ARBA00022741"/>
    </source>
</evidence>
<protein>
    <recommendedName>
        <fullName evidence="7">Endonuclease MutS2</fullName>
        <ecNumber evidence="7">3.1.-.-</ecNumber>
    </recommendedName>
    <alternativeName>
        <fullName evidence="7">Ribosome-associated protein quality control-upstream factor</fullName>
        <shortName evidence="7">RQC-upstream factor</shortName>
        <shortName evidence="7">RqcU</shortName>
        <ecNumber evidence="7">3.6.4.-</ecNumber>
    </alternativeName>
</protein>
<dbReference type="HAMAP" id="MF_00092">
    <property type="entry name" value="MutS2"/>
    <property type="match status" value="1"/>
</dbReference>
<reference evidence="10 11" key="1">
    <citation type="submission" date="2018-05" db="EMBL/GenBank/DDBJ databases">
        <title>Genomic Encyclopedia of Archaeal and Bacterial Type Strains, Phase II (KMG-II): from individual species to whole genera.</title>
        <authorList>
            <person name="Goeker M."/>
        </authorList>
    </citation>
    <scope>NUCLEOTIDE SEQUENCE [LARGE SCALE GENOMIC DNA]</scope>
    <source>
        <strain evidence="10 11">DSM 22214</strain>
    </source>
</reference>
<dbReference type="GO" id="GO:0043023">
    <property type="term" value="F:ribosomal large subunit binding"/>
    <property type="evidence" value="ECO:0007669"/>
    <property type="project" value="UniProtKB-UniRule"/>
</dbReference>
<dbReference type="SMART" id="SM00534">
    <property type="entry name" value="MUTSac"/>
    <property type="match status" value="1"/>
</dbReference>
<dbReference type="GO" id="GO:0016887">
    <property type="term" value="F:ATP hydrolysis activity"/>
    <property type="evidence" value="ECO:0007669"/>
    <property type="project" value="InterPro"/>
</dbReference>
<dbReference type="InterPro" id="IPR036187">
    <property type="entry name" value="DNA_mismatch_repair_MutS_sf"/>
</dbReference>
<dbReference type="InterPro" id="IPR046893">
    <property type="entry name" value="MSSS"/>
</dbReference>